<dbReference type="Proteomes" id="UP000016569">
    <property type="component" value="Unassembled WGS sequence"/>
</dbReference>
<sequence>MVLIEFPSPEMRTVGLVTQRFRASDTGEELAAVYVPTTPNPTSGYVEIVPVERLVWLDWTLNEAIQFIVSAGVISPETVKYRTTGHPDPQGSPPPIIPDQS</sequence>
<keyword evidence="3" id="KW-1185">Reference proteome</keyword>
<evidence type="ECO:0000256" key="1">
    <source>
        <dbReference type="SAM" id="MobiDB-lite"/>
    </source>
</evidence>
<comment type="caution">
    <text evidence="2">The sequence shown here is derived from an EMBL/GenBank/DDBJ whole genome shotgun (WGS) entry which is preliminary data.</text>
</comment>
<feature type="region of interest" description="Disordered" evidence="1">
    <location>
        <begin position="80"/>
        <end position="101"/>
    </location>
</feature>
<dbReference type="Pfam" id="PF04367">
    <property type="entry name" value="DUF502"/>
    <property type="match status" value="1"/>
</dbReference>
<dbReference type="AlphaFoldDB" id="A0A8E0NC05"/>
<dbReference type="InterPro" id="IPR007462">
    <property type="entry name" value="COV1-like"/>
</dbReference>
<feature type="compositionally biased region" description="Pro residues" evidence="1">
    <location>
        <begin position="90"/>
        <end position="101"/>
    </location>
</feature>
<accession>A0A8E0NC05</accession>
<evidence type="ECO:0000313" key="3">
    <source>
        <dbReference type="Proteomes" id="UP000016569"/>
    </source>
</evidence>
<protein>
    <submittedName>
        <fullName evidence="2">Transporter</fullName>
    </submittedName>
</protein>
<dbReference type="PANTHER" id="PTHR31876:SF26">
    <property type="entry name" value="PROTEIN LIKE COV 2"/>
    <property type="match status" value="1"/>
</dbReference>
<dbReference type="OrthoDB" id="9780267at2"/>
<dbReference type="EMBL" id="BATC01000031">
    <property type="protein sequence ID" value="GAD59563.1"/>
    <property type="molecule type" value="Genomic_DNA"/>
</dbReference>
<proteinExistence type="predicted"/>
<name>A0A8E0NC05_9CAUL</name>
<gene>
    <name evidence="2" type="ORF">MBEBAB_1813</name>
</gene>
<reference evidence="3" key="1">
    <citation type="journal article" date="2013" name="Genome Announc.">
        <title>Draft Genome Sequence of the Dimorphic Prosthecate Bacterium Brevundimonas abyssalis TAR-001T.</title>
        <authorList>
            <person name="Tsubouchi T."/>
            <person name="Nishi S."/>
            <person name="Usui K."/>
            <person name="Shimane Y."/>
            <person name="Takaki Y."/>
            <person name="Maruyama T."/>
            <person name="Hatada Y."/>
        </authorList>
    </citation>
    <scope>NUCLEOTIDE SEQUENCE [LARGE SCALE GENOMIC DNA]</scope>
    <source>
        <strain evidence="3">TAR-001</strain>
    </source>
</reference>
<dbReference type="RefSeq" id="WP_021697658.1">
    <property type="nucleotide sequence ID" value="NZ_BATC01000031.1"/>
</dbReference>
<organism evidence="2 3">
    <name type="scientific">Brevundimonas abyssalis TAR-001</name>
    <dbReference type="NCBI Taxonomy" id="1391729"/>
    <lineage>
        <taxon>Bacteria</taxon>
        <taxon>Pseudomonadati</taxon>
        <taxon>Pseudomonadota</taxon>
        <taxon>Alphaproteobacteria</taxon>
        <taxon>Caulobacterales</taxon>
        <taxon>Caulobacteraceae</taxon>
        <taxon>Brevundimonas</taxon>
    </lineage>
</organism>
<dbReference type="PANTHER" id="PTHR31876">
    <property type="entry name" value="COV-LIKE PROTEIN 1"/>
    <property type="match status" value="1"/>
</dbReference>
<evidence type="ECO:0000313" key="2">
    <source>
        <dbReference type="EMBL" id="GAD59563.1"/>
    </source>
</evidence>